<accession>A0ABM1EPZ2</accession>
<evidence type="ECO:0000256" key="1">
    <source>
        <dbReference type="ARBA" id="ARBA00010060"/>
    </source>
</evidence>
<comment type="similarity">
    <text evidence="1 10">Belongs to the SSRP1 family.</text>
</comment>
<feature type="region of interest" description="Disordered" evidence="11">
    <location>
        <begin position="518"/>
        <end position="617"/>
    </location>
</feature>
<evidence type="ECO:0000313" key="14">
    <source>
        <dbReference type="RefSeq" id="XP_014674263.1"/>
    </source>
</evidence>
<dbReference type="InterPro" id="IPR013719">
    <property type="entry name" value="RTT106/SPT16-like_middle_dom"/>
</dbReference>
<feature type="compositionally biased region" description="Low complexity" evidence="11">
    <location>
        <begin position="606"/>
        <end position="617"/>
    </location>
</feature>
<keyword evidence="9" id="KW-0238">DNA-binding</keyword>
<dbReference type="InterPro" id="IPR009071">
    <property type="entry name" value="HMG_box_dom"/>
</dbReference>
<dbReference type="Gene3D" id="2.30.29.220">
    <property type="entry name" value="Structure-specific recognition protein (SSRP1)"/>
    <property type="match status" value="1"/>
</dbReference>
<evidence type="ECO:0000256" key="9">
    <source>
        <dbReference type="PROSITE-ProRule" id="PRU00267"/>
    </source>
</evidence>
<sequence length="617" mass="70104">MIDGAIEFGDVSHESAGLWHQGKLRMLKGQVVFKTIKTGKVEHFEGEEIEDARWQRLSSGYLLRIMLKSGTLHRFRGFRDGDQEKLVKCIKENFDIEVEESEVSIRGWNWGSAEFNGSVLSFDVHNKTAFELPLNNVSRSMTGKNEVTIEFHQNDDDLVALTELRFHIPPSNDPETDAVKTFYDSIMAKASVIQATGDAIVTFKEVQCLTPRGRYDIKIFATFLQLHGKTFDYKIPLSTVLRLFLLPHKDQRQMFFVVSLDPPIKQGQTRYHFMILQFNREDEETLELTISEEEIKEKYDGKLSQEMSGPTYEIVSRVMKALVQRKITVPGSFTGHSGAHAISCSYKATAGFLYPLERGFIYVHKPPVHIRFDEISFTNFARSGGSTRSFDFEIETKNGTLFTYSSIDKEEYANLFDFVKSKKLRIKNRGDKLPEPGMEKSRSRRSKKVKDPNAPKRPQSAYFIWLNENRERIKTENPGISITDISKKAGEGWKLVTDKTEWDEKAVQAKKKYEEVMREYEKTKKPDDGPSPPKKSAGKGKASKSPAKSPAKEGHFKSKEYITSSESGSSSESDDDKPLKPKPKPKAKPKAKAKKKKESEDEEEVVSTPPSSDADSD</sequence>
<dbReference type="InterPro" id="IPR035417">
    <property type="entry name" value="SSRP1/POB3_N"/>
</dbReference>
<feature type="compositionally biased region" description="Basic and acidic residues" evidence="11">
    <location>
        <begin position="429"/>
        <end position="441"/>
    </location>
</feature>
<dbReference type="RefSeq" id="XP_014674263.1">
    <property type="nucleotide sequence ID" value="XM_014818777.1"/>
</dbReference>
<dbReference type="PANTHER" id="PTHR45849">
    <property type="entry name" value="FACT COMPLEX SUBUNIT SSRP1"/>
    <property type="match status" value="1"/>
</dbReference>
<evidence type="ECO:0000259" key="12">
    <source>
        <dbReference type="PROSITE" id="PS50118"/>
    </source>
</evidence>
<name>A0ABM1EPZ2_PRICU</name>
<feature type="region of interest" description="Disordered" evidence="11">
    <location>
        <begin position="429"/>
        <end position="457"/>
    </location>
</feature>
<evidence type="ECO:0000256" key="6">
    <source>
        <dbReference type="ARBA" id="ARBA00023163"/>
    </source>
</evidence>
<dbReference type="PANTHER" id="PTHR45849:SF1">
    <property type="entry name" value="FACT COMPLEX SUBUNIT SSRP1"/>
    <property type="match status" value="1"/>
</dbReference>
<keyword evidence="5 10" id="KW-0805">Transcription regulation</keyword>
<dbReference type="InterPro" id="IPR000969">
    <property type="entry name" value="SSRP1/POB3"/>
</dbReference>
<feature type="DNA-binding region" description="HMG box" evidence="9">
    <location>
        <begin position="455"/>
        <end position="521"/>
    </location>
</feature>
<dbReference type="GeneID" id="106814461"/>
<keyword evidence="8 9" id="KW-0539">Nucleus</keyword>
<dbReference type="Pfam" id="PF08512">
    <property type="entry name" value="Rttp106-like_middle"/>
    <property type="match status" value="1"/>
</dbReference>
<evidence type="ECO:0000256" key="5">
    <source>
        <dbReference type="ARBA" id="ARBA00023015"/>
    </source>
</evidence>
<dbReference type="InterPro" id="IPR048993">
    <property type="entry name" value="SSRP1-like_PH1"/>
</dbReference>
<feature type="compositionally biased region" description="Basic and acidic residues" evidence="11">
    <location>
        <begin position="518"/>
        <end position="528"/>
    </location>
</feature>
<keyword evidence="2 10" id="KW-0158">Chromosome</keyword>
<organism evidence="13 14">
    <name type="scientific">Priapulus caudatus</name>
    <name type="common">Priapulid worm</name>
    <dbReference type="NCBI Taxonomy" id="37621"/>
    <lineage>
        <taxon>Eukaryota</taxon>
        <taxon>Metazoa</taxon>
        <taxon>Ecdysozoa</taxon>
        <taxon>Scalidophora</taxon>
        <taxon>Priapulida</taxon>
        <taxon>Priapulimorpha</taxon>
        <taxon>Priapulimorphida</taxon>
        <taxon>Priapulidae</taxon>
        <taxon>Priapulus</taxon>
    </lineage>
</organism>
<feature type="domain" description="HMG box" evidence="12">
    <location>
        <begin position="455"/>
        <end position="521"/>
    </location>
</feature>
<dbReference type="Pfam" id="PF21103">
    <property type="entry name" value="PH1_SSRP1-like"/>
    <property type="match status" value="1"/>
</dbReference>
<keyword evidence="6 10" id="KW-0804">Transcription</keyword>
<dbReference type="SMART" id="SM01287">
    <property type="entry name" value="Rtt106"/>
    <property type="match status" value="1"/>
</dbReference>
<evidence type="ECO:0000256" key="3">
    <source>
        <dbReference type="ARBA" id="ARBA00022705"/>
    </source>
</evidence>
<dbReference type="Pfam" id="PF00505">
    <property type="entry name" value="HMG_box"/>
    <property type="match status" value="1"/>
</dbReference>
<keyword evidence="3 10" id="KW-0235">DNA replication</keyword>
<feature type="compositionally biased region" description="Basic and acidic residues" evidence="11">
    <location>
        <begin position="550"/>
        <end position="560"/>
    </location>
</feature>
<dbReference type="Gene3D" id="2.30.29.30">
    <property type="entry name" value="Pleckstrin-homology domain (PH domain)/Phosphotyrosine-binding domain (PTB)"/>
    <property type="match status" value="2"/>
</dbReference>
<dbReference type="Pfam" id="PF17292">
    <property type="entry name" value="POB3_N"/>
    <property type="match status" value="1"/>
</dbReference>
<dbReference type="CDD" id="cd13230">
    <property type="entry name" value="PH1_SSRP1-like"/>
    <property type="match status" value="1"/>
</dbReference>
<feature type="compositionally biased region" description="Basic residues" evidence="11">
    <location>
        <begin position="580"/>
        <end position="596"/>
    </location>
</feature>
<dbReference type="CDD" id="cd13231">
    <property type="entry name" value="PH2_SSRP1-like"/>
    <property type="match status" value="1"/>
</dbReference>
<dbReference type="InterPro" id="IPR036910">
    <property type="entry name" value="HMG_box_dom_sf"/>
</dbReference>
<dbReference type="Gene3D" id="2.30.29.150">
    <property type="match status" value="1"/>
</dbReference>
<dbReference type="Pfam" id="PF03531">
    <property type="entry name" value="SSrecog"/>
    <property type="match status" value="1"/>
</dbReference>
<dbReference type="PRINTS" id="PR00887">
    <property type="entry name" value="SSRCOGNITION"/>
</dbReference>
<dbReference type="Proteomes" id="UP000695022">
    <property type="component" value="Unplaced"/>
</dbReference>
<keyword evidence="13" id="KW-1185">Reference proteome</keyword>
<evidence type="ECO:0000256" key="7">
    <source>
        <dbReference type="ARBA" id="ARBA00023204"/>
    </source>
</evidence>
<comment type="function">
    <text evidence="10">Component of the FACT complex, a general chromatin factor that acts to reorganize nucleosomes. The FACT complex is involved in multiple processes that require DNA as a template such as mRNA elongation, DNA replication and DNA repair. During transcription elongation the FACT complex acts as a histone chaperone that both destabilizes and restores nucleosomal structure. It facilitates the passage of RNA polymerase II and transcription by promoting the dissociation of one histone H2A-H2B dimer from the nucleosome, then subsequently promotes the reestablishment of the nucleosome following the passage of RNA polymerase II.</text>
</comment>
<comment type="subcellular location">
    <subcellularLocation>
        <location evidence="10">Nucleus</location>
    </subcellularLocation>
    <subcellularLocation>
        <location evidence="10">Chromosome</location>
    </subcellularLocation>
</comment>
<dbReference type="Gene3D" id="1.10.30.10">
    <property type="entry name" value="High mobility group box domain"/>
    <property type="match status" value="1"/>
</dbReference>
<dbReference type="PROSITE" id="PS50118">
    <property type="entry name" value="HMG_BOX_2"/>
    <property type="match status" value="1"/>
</dbReference>
<evidence type="ECO:0000313" key="13">
    <source>
        <dbReference type="Proteomes" id="UP000695022"/>
    </source>
</evidence>
<dbReference type="SUPFAM" id="SSF47095">
    <property type="entry name" value="HMG-box"/>
    <property type="match status" value="1"/>
</dbReference>
<dbReference type="CDD" id="cd21994">
    <property type="entry name" value="HMG-box_SSRP1-like"/>
    <property type="match status" value="1"/>
</dbReference>
<dbReference type="InterPro" id="IPR024954">
    <property type="entry name" value="SSRP1_DD"/>
</dbReference>
<evidence type="ECO:0000256" key="8">
    <source>
        <dbReference type="ARBA" id="ARBA00023242"/>
    </source>
</evidence>
<proteinExistence type="inferred from homology"/>
<evidence type="ECO:0000256" key="4">
    <source>
        <dbReference type="ARBA" id="ARBA00022763"/>
    </source>
</evidence>
<evidence type="ECO:0000256" key="10">
    <source>
        <dbReference type="RuleBase" id="RU364013"/>
    </source>
</evidence>
<protein>
    <recommendedName>
        <fullName evidence="10">FACT complex subunit SSRP1</fullName>
    </recommendedName>
</protein>
<evidence type="ECO:0000256" key="11">
    <source>
        <dbReference type="SAM" id="MobiDB-lite"/>
    </source>
</evidence>
<gene>
    <name evidence="14" type="primary">LOC106814461</name>
</gene>
<keyword evidence="7 10" id="KW-0234">DNA repair</keyword>
<dbReference type="InterPro" id="IPR011993">
    <property type="entry name" value="PH-like_dom_sf"/>
</dbReference>
<dbReference type="SMART" id="SM00398">
    <property type="entry name" value="HMG"/>
    <property type="match status" value="1"/>
</dbReference>
<dbReference type="InterPro" id="IPR038167">
    <property type="entry name" value="SSRP1_sf"/>
</dbReference>
<dbReference type="InterPro" id="IPR050454">
    <property type="entry name" value="RTT106/SSRP1_HistChap/FACT"/>
</dbReference>
<keyword evidence="4 10" id="KW-0227">DNA damage</keyword>
<evidence type="ECO:0000256" key="2">
    <source>
        <dbReference type="ARBA" id="ARBA00022454"/>
    </source>
</evidence>
<reference evidence="14" key="1">
    <citation type="submission" date="2025-08" db="UniProtKB">
        <authorList>
            <consortium name="RefSeq"/>
        </authorList>
    </citation>
    <scope>IDENTIFICATION</scope>
</reference>
<dbReference type="SUPFAM" id="SSF50729">
    <property type="entry name" value="PH domain-like"/>
    <property type="match status" value="1"/>
</dbReference>